<dbReference type="Gene3D" id="2.30.42.10">
    <property type="match status" value="1"/>
</dbReference>
<dbReference type="EMBL" id="BASE01000004">
    <property type="protein sequence ID" value="GAM11973.1"/>
    <property type="molecule type" value="Genomic_DNA"/>
</dbReference>
<accession>A0A0A8WWJ8</accession>
<keyword evidence="1" id="KW-0812">Transmembrane</keyword>
<feature type="transmembrane region" description="Helical" evidence="1">
    <location>
        <begin position="103"/>
        <end position="121"/>
    </location>
</feature>
<keyword evidence="2" id="KW-0131">Cell cycle</keyword>
<dbReference type="Proteomes" id="UP000031014">
    <property type="component" value="Unassembled WGS sequence"/>
</dbReference>
<proteinExistence type="predicted"/>
<evidence type="ECO:0000313" key="2">
    <source>
        <dbReference type="EMBL" id="GAM11973.1"/>
    </source>
</evidence>
<feature type="transmembrane region" description="Helical" evidence="1">
    <location>
        <begin position="82"/>
        <end position="98"/>
    </location>
</feature>
<reference evidence="2 3" key="1">
    <citation type="submission" date="2013-06" db="EMBL/GenBank/DDBJ databases">
        <title>Whole genome shotgun sequence of Bacillus selenatarsenatis SF-1.</title>
        <authorList>
            <person name="Kuroda M."/>
            <person name="Sei K."/>
            <person name="Yamashita M."/>
            <person name="Ike M."/>
        </authorList>
    </citation>
    <scope>NUCLEOTIDE SEQUENCE [LARGE SCALE GENOMIC DNA]</scope>
    <source>
        <strain evidence="2 3">SF-1</strain>
    </source>
</reference>
<sequence length="397" mass="43974">MAQDWFIELLKGTGRLLLHPVFYYSIFLAAVLGVLRVKRERKNFTVRAKDAYFELRQLFPLGLLVGLGISILIIAAGIAIPFGAIVLVATATLLFSLLTKVRLLTPAYTIGAAFFALIFLSGKEIDLPLVGDLFSSLDEKIYPSIAILLALLTIGEGFLILRNGKKGTSPKLIKSKRGQTVGVHEVKRLWVVPAFMLIPGNILALPFEWWPVFTLGDNTYSLILVPFAIGLHQQIQGMLPKEAVSQLGRRVVGLGILITLISATGYWYPIASVIAVAIAMIGREALTLAQRMKEENMPFYFSKKNHGMMILGILPESPADKMALGVGELVTKVNGTIVRDEQTFYETLSRNRAHCKLEVLDTNGQIRFVQRALYEGDHHELGILFVLDEKKWDSAVV</sequence>
<dbReference type="AlphaFoldDB" id="A0A0A8WWJ8"/>
<dbReference type="InterPro" id="IPR036034">
    <property type="entry name" value="PDZ_sf"/>
</dbReference>
<feature type="transmembrane region" description="Helical" evidence="1">
    <location>
        <begin position="251"/>
        <end position="281"/>
    </location>
</feature>
<organism evidence="2 3">
    <name type="scientific">Mesobacillus selenatarsenatis (strain DSM 18680 / JCM 14380 / FERM P-15431 / SF-1)</name>
    <dbReference type="NCBI Taxonomy" id="1321606"/>
    <lineage>
        <taxon>Bacteria</taxon>
        <taxon>Bacillati</taxon>
        <taxon>Bacillota</taxon>
        <taxon>Bacilli</taxon>
        <taxon>Bacillales</taxon>
        <taxon>Bacillaceae</taxon>
        <taxon>Mesobacillus</taxon>
    </lineage>
</organism>
<feature type="transmembrane region" description="Helical" evidence="1">
    <location>
        <begin position="141"/>
        <end position="161"/>
    </location>
</feature>
<dbReference type="SUPFAM" id="SSF50156">
    <property type="entry name" value="PDZ domain-like"/>
    <property type="match status" value="1"/>
</dbReference>
<name>A0A0A8WWJ8_MESS1</name>
<keyword evidence="1" id="KW-0472">Membrane</keyword>
<protein>
    <submittedName>
        <fullName evidence="2">Cell division topological determinant MinJ</fullName>
    </submittedName>
</protein>
<keyword evidence="2" id="KW-0132">Cell division</keyword>
<feature type="transmembrane region" description="Helical" evidence="1">
    <location>
        <begin position="58"/>
        <end position="76"/>
    </location>
</feature>
<comment type="caution">
    <text evidence="2">The sequence shown here is derived from an EMBL/GenBank/DDBJ whole genome shotgun (WGS) entry which is preliminary data.</text>
</comment>
<dbReference type="OrthoDB" id="198399at2"/>
<dbReference type="RefSeq" id="WP_041963932.1">
    <property type="nucleotide sequence ID" value="NZ_BASE01000004.1"/>
</dbReference>
<gene>
    <name evidence="2" type="ORF">SAMD00020551_0091</name>
</gene>
<keyword evidence="1" id="KW-1133">Transmembrane helix</keyword>
<evidence type="ECO:0000313" key="3">
    <source>
        <dbReference type="Proteomes" id="UP000031014"/>
    </source>
</evidence>
<feature type="transmembrane region" description="Helical" evidence="1">
    <location>
        <begin position="20"/>
        <end position="37"/>
    </location>
</feature>
<evidence type="ECO:0000256" key="1">
    <source>
        <dbReference type="SAM" id="Phobius"/>
    </source>
</evidence>
<feature type="transmembrane region" description="Helical" evidence="1">
    <location>
        <begin position="219"/>
        <end position="239"/>
    </location>
</feature>
<feature type="transmembrane region" description="Helical" evidence="1">
    <location>
        <begin position="189"/>
        <end position="207"/>
    </location>
</feature>
<keyword evidence="3" id="KW-1185">Reference proteome</keyword>
<dbReference type="STRING" id="1321606.SAMD00020551_0091"/>
<dbReference type="GO" id="GO:0051301">
    <property type="term" value="P:cell division"/>
    <property type="evidence" value="ECO:0007669"/>
    <property type="project" value="UniProtKB-KW"/>
</dbReference>